<dbReference type="PANTHER" id="PTHR33258:SF1">
    <property type="entry name" value="TRANSPOSASE INSL FOR INSERTION SEQUENCE ELEMENT IS186A-RELATED"/>
    <property type="match status" value="1"/>
</dbReference>
<dbReference type="InterPro" id="IPR002559">
    <property type="entry name" value="Transposase_11"/>
</dbReference>
<protein>
    <submittedName>
        <fullName evidence="2">Transposase IS4 family protein</fullName>
    </submittedName>
</protein>
<keyword evidence="3" id="KW-1185">Reference proteome</keyword>
<accession>A0A1V0N240</accession>
<organism evidence="2 3">
    <name type="scientific">Ferroplasma acidiphilum</name>
    <dbReference type="NCBI Taxonomy" id="74969"/>
    <lineage>
        <taxon>Archaea</taxon>
        <taxon>Methanobacteriati</taxon>
        <taxon>Thermoplasmatota</taxon>
        <taxon>Thermoplasmata</taxon>
        <taxon>Thermoplasmatales</taxon>
        <taxon>Ferroplasmaceae</taxon>
        <taxon>Ferroplasma</taxon>
    </lineage>
</organism>
<dbReference type="GO" id="GO:0006313">
    <property type="term" value="P:DNA transposition"/>
    <property type="evidence" value="ECO:0007669"/>
    <property type="project" value="InterPro"/>
</dbReference>
<gene>
    <name evidence="2" type="ORF">FAD_0253</name>
</gene>
<feature type="domain" description="Transposase IS4-like" evidence="1">
    <location>
        <begin position="106"/>
        <end position="226"/>
    </location>
</feature>
<dbReference type="SUPFAM" id="SSF53098">
    <property type="entry name" value="Ribonuclease H-like"/>
    <property type="match status" value="1"/>
</dbReference>
<dbReference type="KEGG" id="fai:FAD_0253"/>
<dbReference type="PANTHER" id="PTHR33258">
    <property type="entry name" value="TRANSPOSASE INSL FOR INSERTION SEQUENCE ELEMENT IS186A-RELATED"/>
    <property type="match status" value="1"/>
</dbReference>
<dbReference type="AlphaFoldDB" id="A0A1V0N240"/>
<dbReference type="Proteomes" id="UP000192050">
    <property type="component" value="Chromosome"/>
</dbReference>
<sequence length="256" mass="29795">MFKHVNKILKKHCNKISRESKVEGIGIDSYSKKFNLSAHLSILAKGIIKKNDLTDIAYNNGISKSQLSKLNNKRPYTISEKVFYSLLNTFIKAHRYDIYHDYLDKLYSILAIDSTFIETMVNGSGIYQREKRRNGIKIHIAAKTNHYALPLKAIITPANVNDSKVFDDLLWHINEYMSGNTVLTFDLGYYSYDRLKELKENNINFVSRLRKNADYTVIKEETFNSKIVGFRNGLELRLVSPDIDNKRREYDLFHLI</sequence>
<reference evidence="2 3" key="1">
    <citation type="submission" date="2011-10" db="EMBL/GenBank/DDBJ databases">
        <title>Metabolic and evolutionary patterns in the extreme acidophile Ferroplasma acidiphilum.</title>
        <authorList>
            <person name="Golyshina O.V."/>
            <person name="Kozyavkin S.A."/>
            <person name="Tatusov R.L."/>
            <person name="Slesarev A.I."/>
            <person name="Golyshin P.N."/>
        </authorList>
    </citation>
    <scope>NUCLEOTIDE SEQUENCE [LARGE SCALE GENOMIC DNA]</scope>
    <source>
        <strain evidence="3">Y</strain>
    </source>
</reference>
<proteinExistence type="predicted"/>
<dbReference type="Pfam" id="PF01609">
    <property type="entry name" value="DDE_Tnp_1"/>
    <property type="match status" value="1"/>
</dbReference>
<evidence type="ECO:0000313" key="3">
    <source>
        <dbReference type="Proteomes" id="UP000192050"/>
    </source>
</evidence>
<dbReference type="InterPro" id="IPR012337">
    <property type="entry name" value="RNaseH-like_sf"/>
</dbReference>
<dbReference type="EMBL" id="CP015363">
    <property type="protein sequence ID" value="ARD84177.1"/>
    <property type="molecule type" value="Genomic_DNA"/>
</dbReference>
<evidence type="ECO:0000259" key="1">
    <source>
        <dbReference type="Pfam" id="PF01609"/>
    </source>
</evidence>
<dbReference type="GO" id="GO:0004803">
    <property type="term" value="F:transposase activity"/>
    <property type="evidence" value="ECO:0007669"/>
    <property type="project" value="InterPro"/>
</dbReference>
<dbReference type="GO" id="GO:0003677">
    <property type="term" value="F:DNA binding"/>
    <property type="evidence" value="ECO:0007669"/>
    <property type="project" value="InterPro"/>
</dbReference>
<evidence type="ECO:0000313" key="2">
    <source>
        <dbReference type="EMBL" id="ARD84177.1"/>
    </source>
</evidence>
<name>A0A1V0N240_9ARCH</name>